<keyword evidence="4 5" id="KW-0378">Hydrolase</keyword>
<dbReference type="SUPFAM" id="SSF88723">
    <property type="entry name" value="PIN domain-like"/>
    <property type="match status" value="1"/>
</dbReference>
<dbReference type="InterPro" id="IPR002716">
    <property type="entry name" value="PIN_dom"/>
</dbReference>
<gene>
    <name evidence="5" type="primary">vapC</name>
    <name evidence="7" type="ORF">CKY28_06365</name>
</gene>
<comment type="function">
    <text evidence="5">Toxic component of a toxin-antitoxin (TA) system. An RNase.</text>
</comment>
<dbReference type="Proteomes" id="UP000218151">
    <property type="component" value="Unassembled WGS sequence"/>
</dbReference>
<comment type="cofactor">
    <cofactor evidence="5">
        <name>Mg(2+)</name>
        <dbReference type="ChEBI" id="CHEBI:18420"/>
    </cofactor>
</comment>
<proteinExistence type="inferred from homology"/>
<protein>
    <recommendedName>
        <fullName evidence="5">Ribonuclease VapC</fullName>
        <shortName evidence="5">RNase VapC</shortName>
        <ecNumber evidence="5">3.1.-.-</ecNumber>
    </recommendedName>
    <alternativeName>
        <fullName evidence="5">Toxin VapC</fullName>
    </alternativeName>
</protein>
<reference evidence="8" key="1">
    <citation type="submission" date="2017-09" db="EMBL/GenBank/DDBJ databases">
        <authorList>
            <person name="Feng G."/>
            <person name="Zhu H."/>
        </authorList>
    </citation>
    <scope>NUCLEOTIDE SEQUENCE [LARGE SCALE GENOMIC DNA]</scope>
    <source>
        <strain evidence="8">1PNM-20</strain>
    </source>
</reference>
<dbReference type="HAMAP" id="MF_00265">
    <property type="entry name" value="VapC_Nob1"/>
    <property type="match status" value="1"/>
</dbReference>
<dbReference type="RefSeq" id="WP_095997461.1">
    <property type="nucleotide sequence ID" value="NZ_NSLI01000002.1"/>
</dbReference>
<name>A0A2A2SI58_9SPHN</name>
<comment type="caution">
    <text evidence="7">The sequence shown here is derived from an EMBL/GenBank/DDBJ whole genome shotgun (WGS) entry which is preliminary data.</text>
</comment>
<evidence type="ECO:0000256" key="4">
    <source>
        <dbReference type="ARBA" id="ARBA00022801"/>
    </source>
</evidence>
<keyword evidence="5" id="KW-0460">Magnesium</keyword>
<dbReference type="OrthoDB" id="286092at2"/>
<dbReference type="Pfam" id="PF01850">
    <property type="entry name" value="PIN"/>
    <property type="match status" value="1"/>
</dbReference>
<dbReference type="GO" id="GO:0090729">
    <property type="term" value="F:toxin activity"/>
    <property type="evidence" value="ECO:0007669"/>
    <property type="project" value="UniProtKB-KW"/>
</dbReference>
<feature type="binding site" evidence="5">
    <location>
        <position position="6"/>
    </location>
    <ligand>
        <name>Mg(2+)</name>
        <dbReference type="ChEBI" id="CHEBI:18420"/>
    </ligand>
</feature>
<dbReference type="EC" id="3.1.-.-" evidence="5"/>
<dbReference type="AlphaFoldDB" id="A0A2A2SI58"/>
<dbReference type="GO" id="GO:0004540">
    <property type="term" value="F:RNA nuclease activity"/>
    <property type="evidence" value="ECO:0007669"/>
    <property type="project" value="InterPro"/>
</dbReference>
<comment type="similarity">
    <text evidence="5">Belongs to the PINc/VapC protein family.</text>
</comment>
<organism evidence="7 8">
    <name type="scientific">Sphingomonas lenta</name>
    <dbReference type="NCBI Taxonomy" id="1141887"/>
    <lineage>
        <taxon>Bacteria</taxon>
        <taxon>Pseudomonadati</taxon>
        <taxon>Pseudomonadota</taxon>
        <taxon>Alphaproteobacteria</taxon>
        <taxon>Sphingomonadales</taxon>
        <taxon>Sphingomonadaceae</taxon>
        <taxon>Sphingomonas</taxon>
    </lineage>
</organism>
<dbReference type="InterPro" id="IPR029060">
    <property type="entry name" value="PIN-like_dom_sf"/>
</dbReference>
<keyword evidence="1 5" id="KW-1277">Toxin-antitoxin system</keyword>
<keyword evidence="3 5" id="KW-0479">Metal-binding</keyword>
<evidence type="ECO:0000259" key="6">
    <source>
        <dbReference type="Pfam" id="PF01850"/>
    </source>
</evidence>
<evidence type="ECO:0000313" key="7">
    <source>
        <dbReference type="EMBL" id="PAX08964.1"/>
    </source>
</evidence>
<evidence type="ECO:0000256" key="2">
    <source>
        <dbReference type="ARBA" id="ARBA00022722"/>
    </source>
</evidence>
<keyword evidence="5" id="KW-0800">Toxin</keyword>
<dbReference type="CDD" id="cd18682">
    <property type="entry name" value="PIN_VapC-like"/>
    <property type="match status" value="1"/>
</dbReference>
<dbReference type="Gene3D" id="3.40.50.1010">
    <property type="entry name" value="5'-nuclease"/>
    <property type="match status" value="1"/>
</dbReference>
<feature type="domain" description="PIN" evidence="6">
    <location>
        <begin position="3"/>
        <end position="117"/>
    </location>
</feature>
<dbReference type="InterPro" id="IPR022907">
    <property type="entry name" value="VapC_family"/>
</dbReference>
<feature type="binding site" evidence="5">
    <location>
        <position position="92"/>
    </location>
    <ligand>
        <name>Mg(2+)</name>
        <dbReference type="ChEBI" id="CHEBI:18420"/>
    </ligand>
</feature>
<sequence length="128" mass="13623">MSVVLDASALLALLRGEAGAKKVEGALAGARMSVVNMAEVASHYHKLGMPDDEVDAMLRPLPVELVPADAALAREAGRLRRHTIEGGLSLGDRFCLALAKRDGLPAWTSDRKWKEIAAAAEVKVVAIR</sequence>
<evidence type="ECO:0000313" key="8">
    <source>
        <dbReference type="Proteomes" id="UP000218151"/>
    </source>
</evidence>
<dbReference type="EMBL" id="NSLI01000002">
    <property type="protein sequence ID" value="PAX08964.1"/>
    <property type="molecule type" value="Genomic_DNA"/>
</dbReference>
<keyword evidence="8" id="KW-1185">Reference proteome</keyword>
<evidence type="ECO:0000256" key="3">
    <source>
        <dbReference type="ARBA" id="ARBA00022723"/>
    </source>
</evidence>
<evidence type="ECO:0000256" key="1">
    <source>
        <dbReference type="ARBA" id="ARBA00022649"/>
    </source>
</evidence>
<evidence type="ECO:0000256" key="5">
    <source>
        <dbReference type="HAMAP-Rule" id="MF_00265"/>
    </source>
</evidence>
<dbReference type="GO" id="GO:0000287">
    <property type="term" value="F:magnesium ion binding"/>
    <property type="evidence" value="ECO:0007669"/>
    <property type="project" value="UniProtKB-UniRule"/>
</dbReference>
<keyword evidence="2 5" id="KW-0540">Nuclease</keyword>
<accession>A0A2A2SI58</accession>
<dbReference type="GO" id="GO:0016787">
    <property type="term" value="F:hydrolase activity"/>
    <property type="evidence" value="ECO:0007669"/>
    <property type="project" value="UniProtKB-KW"/>
</dbReference>